<organism evidence="2 3">
    <name type="scientific">Merdimmobilis hominis</name>
    <dbReference type="NCBI Taxonomy" id="2897707"/>
    <lineage>
        <taxon>Bacteria</taxon>
        <taxon>Bacillati</taxon>
        <taxon>Bacillota</taxon>
        <taxon>Clostridia</taxon>
        <taxon>Eubacteriales</taxon>
        <taxon>Oscillospiraceae</taxon>
        <taxon>Merdimmobilis</taxon>
    </lineage>
</organism>
<reference evidence="2" key="1">
    <citation type="submission" date="2020-08" db="EMBL/GenBank/DDBJ databases">
        <authorList>
            <person name="Cejkova D."/>
            <person name="Kubasova T."/>
            <person name="Jahodarova E."/>
            <person name="Rychlik I."/>
        </authorList>
    </citation>
    <scope>NUCLEOTIDE SEQUENCE</scope>
    <source>
        <strain evidence="2">An559</strain>
    </source>
</reference>
<feature type="transmembrane region" description="Helical" evidence="1">
    <location>
        <begin position="41"/>
        <end position="63"/>
    </location>
</feature>
<evidence type="ECO:0000313" key="3">
    <source>
        <dbReference type="Proteomes" id="UP000774750"/>
    </source>
</evidence>
<dbReference type="InterPro" id="IPR007163">
    <property type="entry name" value="VCA0040-like"/>
</dbReference>
<sequence length="277" mass="29998">MIIGLANIIPGVSGGTMAVVFGVFDRLIASISNIRKEFKKSILFLLPIGLGAGVAILLLSQGLKWLLDHYYMATNLFFIGVIVGSIPMIFGKAVEGGFKIRNLIPFVVTFAMMIGMMFLSPEGEQVIARSLDVLTFIKLLVFSAIAAISMIIPGLSGSFVMLLLGTYNTVITAIAELNIVMLIPVVIGVAFGILFGSKLINWLIMRFPQATYFAILGFVIGSIPTIFGKISAAQAYRGGWELVIGILVGVIGVLISFVFSSETLKERLFKKKEHKEV</sequence>
<feature type="transmembrane region" description="Helical" evidence="1">
    <location>
        <begin position="239"/>
        <end position="259"/>
    </location>
</feature>
<evidence type="ECO:0000313" key="2">
    <source>
        <dbReference type="EMBL" id="MBM6920559.1"/>
    </source>
</evidence>
<feature type="transmembrane region" description="Helical" evidence="1">
    <location>
        <begin position="210"/>
        <end position="227"/>
    </location>
</feature>
<protein>
    <submittedName>
        <fullName evidence="2">DUF368 domain-containing protein</fullName>
    </submittedName>
</protein>
<keyword evidence="3" id="KW-1185">Reference proteome</keyword>
<keyword evidence="1" id="KW-1133">Transmembrane helix</keyword>
<feature type="transmembrane region" description="Helical" evidence="1">
    <location>
        <begin position="102"/>
        <end position="119"/>
    </location>
</feature>
<feature type="transmembrane region" description="Helical" evidence="1">
    <location>
        <begin position="139"/>
        <end position="167"/>
    </location>
</feature>
<keyword evidence="1" id="KW-0812">Transmembrane</keyword>
<proteinExistence type="predicted"/>
<accession>A0A939BCW6</accession>
<name>A0A939BCW6_9FIRM</name>
<dbReference type="PANTHER" id="PTHR37308:SF1">
    <property type="entry name" value="POLYPRENYL-PHOSPHATE TRANSPORTER"/>
    <property type="match status" value="1"/>
</dbReference>
<gene>
    <name evidence="2" type="ORF">H6A12_05235</name>
</gene>
<comment type="caution">
    <text evidence="2">The sequence shown here is derived from an EMBL/GenBank/DDBJ whole genome shotgun (WGS) entry which is preliminary data.</text>
</comment>
<feature type="transmembrane region" description="Helical" evidence="1">
    <location>
        <begin position="69"/>
        <end position="90"/>
    </location>
</feature>
<dbReference type="Pfam" id="PF04018">
    <property type="entry name" value="VCA0040-like"/>
    <property type="match status" value="1"/>
</dbReference>
<dbReference type="PANTHER" id="PTHR37308">
    <property type="entry name" value="INTEGRAL MEMBRANE PROTEIN"/>
    <property type="match status" value="1"/>
</dbReference>
<dbReference type="EMBL" id="JACJKY010000006">
    <property type="protein sequence ID" value="MBM6920559.1"/>
    <property type="molecule type" value="Genomic_DNA"/>
</dbReference>
<dbReference type="RefSeq" id="WP_204445558.1">
    <property type="nucleotide sequence ID" value="NZ_JACJKY010000006.1"/>
</dbReference>
<feature type="transmembrane region" description="Helical" evidence="1">
    <location>
        <begin position="6"/>
        <end position="29"/>
    </location>
</feature>
<dbReference type="AlphaFoldDB" id="A0A939BCW6"/>
<reference evidence="2" key="2">
    <citation type="journal article" date="2021" name="Sci. Rep.">
        <title>The distribution of antibiotic resistance genes in chicken gut microbiota commensals.</title>
        <authorList>
            <person name="Juricova H."/>
            <person name="Matiasovicova J."/>
            <person name="Kubasova T."/>
            <person name="Cejkova D."/>
            <person name="Rychlik I."/>
        </authorList>
    </citation>
    <scope>NUCLEOTIDE SEQUENCE</scope>
    <source>
        <strain evidence="2">An559</strain>
    </source>
</reference>
<feature type="transmembrane region" description="Helical" evidence="1">
    <location>
        <begin position="179"/>
        <end position="204"/>
    </location>
</feature>
<dbReference type="Proteomes" id="UP000774750">
    <property type="component" value="Unassembled WGS sequence"/>
</dbReference>
<keyword evidence="1" id="KW-0472">Membrane</keyword>
<evidence type="ECO:0000256" key="1">
    <source>
        <dbReference type="SAM" id="Phobius"/>
    </source>
</evidence>